<sequence>MDSSPLFKVVIDQDFVKQLAKEEVKRLIAETGEGTWWDLKRLEAETCRKRDWLIDNILLNPRFKDEMKLISNGRENGRWMVRAAPMRVFLDKHFHELNGKQVVGRNRVG</sequence>
<dbReference type="RefSeq" id="WP_171417970.1">
    <property type="nucleotide sequence ID" value="NZ_JABFOR010000025.1"/>
</dbReference>
<dbReference type="EMBL" id="JABFOR010000025">
    <property type="protein sequence ID" value="NOJ72447.1"/>
    <property type="molecule type" value="Genomic_DNA"/>
</dbReference>
<dbReference type="Proteomes" id="UP000552038">
    <property type="component" value="Unassembled WGS sequence"/>
</dbReference>
<dbReference type="InterPro" id="IPR008489">
    <property type="entry name" value="DUF771"/>
</dbReference>
<dbReference type="Pfam" id="PF05595">
    <property type="entry name" value="DUF771"/>
    <property type="match status" value="1"/>
</dbReference>
<gene>
    <name evidence="1" type="ORF">HMI46_18020</name>
</gene>
<dbReference type="AlphaFoldDB" id="A0AAP7A285"/>
<name>A0AAP7A285_PAEAL</name>
<evidence type="ECO:0000313" key="1">
    <source>
        <dbReference type="EMBL" id="NOJ72447.1"/>
    </source>
</evidence>
<accession>A0AAP7A285</accession>
<comment type="caution">
    <text evidence="1">The sequence shown here is derived from an EMBL/GenBank/DDBJ whole genome shotgun (WGS) entry which is preliminary data.</text>
</comment>
<organism evidence="1 2">
    <name type="scientific">Paenibacillus alvei</name>
    <name type="common">Bacillus alvei</name>
    <dbReference type="NCBI Taxonomy" id="44250"/>
    <lineage>
        <taxon>Bacteria</taxon>
        <taxon>Bacillati</taxon>
        <taxon>Bacillota</taxon>
        <taxon>Bacilli</taxon>
        <taxon>Bacillales</taxon>
        <taxon>Paenibacillaceae</taxon>
        <taxon>Paenibacillus</taxon>
    </lineage>
</organism>
<evidence type="ECO:0000313" key="2">
    <source>
        <dbReference type="Proteomes" id="UP000552038"/>
    </source>
</evidence>
<reference evidence="1 2" key="1">
    <citation type="submission" date="2020-05" db="EMBL/GenBank/DDBJ databases">
        <title>Whole genome sequencing and identification of novel metabolites from Paenibacillus alvei strain JR949.</title>
        <authorList>
            <person name="Rajendhran J."/>
            <person name="Sree Pranav P."/>
            <person name="Mahalakshmi B."/>
            <person name="Karthikeyan R."/>
        </authorList>
    </citation>
    <scope>NUCLEOTIDE SEQUENCE [LARGE SCALE GENOMIC DNA]</scope>
    <source>
        <strain evidence="1 2">JR949</strain>
    </source>
</reference>
<proteinExistence type="predicted"/>
<protein>
    <submittedName>
        <fullName evidence="1">DUF771 domain-containing protein</fullName>
    </submittedName>
</protein>